<dbReference type="AlphaFoldDB" id="A0A2V1P578"/>
<dbReference type="Pfam" id="PF03567">
    <property type="entry name" value="Sulfotransfer_2"/>
    <property type="match status" value="1"/>
</dbReference>
<evidence type="ECO:0000256" key="4">
    <source>
        <dbReference type="ARBA" id="ARBA00022989"/>
    </source>
</evidence>
<protein>
    <recommendedName>
        <fullName evidence="10">Sulfotransferase family protein</fullName>
    </recommendedName>
</protein>
<evidence type="ECO:0000313" key="8">
    <source>
        <dbReference type="EMBL" id="PWG17595.1"/>
    </source>
</evidence>
<evidence type="ECO:0000256" key="3">
    <source>
        <dbReference type="ARBA" id="ARBA00022692"/>
    </source>
</evidence>
<evidence type="ECO:0000313" key="9">
    <source>
        <dbReference type="Proteomes" id="UP000245293"/>
    </source>
</evidence>
<name>A0A2V1P578_9RHOB</name>
<evidence type="ECO:0000256" key="2">
    <source>
        <dbReference type="ARBA" id="ARBA00022679"/>
    </source>
</evidence>
<evidence type="ECO:0000256" key="7">
    <source>
        <dbReference type="ARBA" id="ARBA00023180"/>
    </source>
</evidence>
<dbReference type="GO" id="GO:0016020">
    <property type="term" value="C:membrane"/>
    <property type="evidence" value="ECO:0007669"/>
    <property type="project" value="InterPro"/>
</dbReference>
<dbReference type="OrthoDB" id="1407035at2"/>
<evidence type="ECO:0000256" key="1">
    <source>
        <dbReference type="ARBA" id="ARBA00004323"/>
    </source>
</evidence>
<dbReference type="InterPro" id="IPR018011">
    <property type="entry name" value="Carb_sulfotrans_8-10"/>
</dbReference>
<proteinExistence type="predicted"/>
<keyword evidence="2" id="KW-0808">Transferase</keyword>
<keyword evidence="3" id="KW-0812">Transmembrane</keyword>
<keyword evidence="4" id="KW-1133">Transmembrane helix</keyword>
<evidence type="ECO:0000256" key="6">
    <source>
        <dbReference type="ARBA" id="ARBA00023136"/>
    </source>
</evidence>
<dbReference type="PANTHER" id="PTHR12137">
    <property type="entry name" value="CARBOHYDRATE SULFOTRANSFERASE"/>
    <property type="match status" value="1"/>
</dbReference>
<evidence type="ECO:0000256" key="5">
    <source>
        <dbReference type="ARBA" id="ARBA00023034"/>
    </source>
</evidence>
<keyword evidence="7" id="KW-0325">Glycoprotein</keyword>
<sequence length="262" mass="29681">MTEQQAATRETRRAQRKKGHRVDYHLIKLGVLLRYGGLARHPLLRGLPDHLRDNIAKRFIFSPKHGFTYQRVPKAANSTIARTLAAHILGNEAIRRDGHGARAKGRLRRLPSPEQFADSFSFTFVRDPATRVLSAWRDKGHNTKYMRRYGLEDPKAPGRPIAFSDFLRRLDAGLLDKDLHWCPQTLMLVDGGRAFDFVGRVERIETDLPHVMERIFGSAAAPATSPVDRTGASARAAQDISADDMRLIRRLYAEDYAFIAEL</sequence>
<keyword evidence="9" id="KW-1185">Reference proteome</keyword>
<evidence type="ECO:0008006" key="10">
    <source>
        <dbReference type="Google" id="ProtNLM"/>
    </source>
</evidence>
<keyword evidence="6" id="KW-0472">Membrane</keyword>
<dbReference type="GO" id="GO:0016051">
    <property type="term" value="P:carbohydrate biosynthetic process"/>
    <property type="evidence" value="ECO:0007669"/>
    <property type="project" value="InterPro"/>
</dbReference>
<gene>
    <name evidence="8" type="ORF">DFK10_05065</name>
</gene>
<comment type="subcellular location">
    <subcellularLocation>
        <location evidence="1">Golgi apparatus membrane</location>
        <topology evidence="1">Single-pass type II membrane protein</topology>
    </subcellularLocation>
</comment>
<organism evidence="8 9">
    <name type="scientific">Salibaculum griseiflavum</name>
    <dbReference type="NCBI Taxonomy" id="1914409"/>
    <lineage>
        <taxon>Bacteria</taxon>
        <taxon>Pseudomonadati</taxon>
        <taxon>Pseudomonadota</taxon>
        <taxon>Alphaproteobacteria</taxon>
        <taxon>Rhodobacterales</taxon>
        <taxon>Roseobacteraceae</taxon>
        <taxon>Salibaculum</taxon>
    </lineage>
</organism>
<reference evidence="9" key="1">
    <citation type="submission" date="2018-05" db="EMBL/GenBank/DDBJ databases">
        <authorList>
            <person name="Du Z."/>
            <person name="Wang X."/>
        </authorList>
    </citation>
    <scope>NUCLEOTIDE SEQUENCE [LARGE SCALE GENOMIC DNA]</scope>
    <source>
        <strain evidence="9">WDS4C29</strain>
    </source>
</reference>
<keyword evidence="5" id="KW-0333">Golgi apparatus</keyword>
<dbReference type="EMBL" id="QETF01000004">
    <property type="protein sequence ID" value="PWG17595.1"/>
    <property type="molecule type" value="Genomic_DNA"/>
</dbReference>
<dbReference type="GO" id="GO:0008146">
    <property type="term" value="F:sulfotransferase activity"/>
    <property type="evidence" value="ECO:0007669"/>
    <property type="project" value="InterPro"/>
</dbReference>
<accession>A0A2V1P578</accession>
<dbReference type="PANTHER" id="PTHR12137:SF54">
    <property type="entry name" value="CARBOHYDRATE SULFOTRANSFERASE"/>
    <property type="match status" value="1"/>
</dbReference>
<comment type="caution">
    <text evidence="8">The sequence shown here is derived from an EMBL/GenBank/DDBJ whole genome shotgun (WGS) entry which is preliminary data.</text>
</comment>
<dbReference type="InterPro" id="IPR005331">
    <property type="entry name" value="Sulfotransferase"/>
</dbReference>
<dbReference type="Proteomes" id="UP000245293">
    <property type="component" value="Unassembled WGS sequence"/>
</dbReference>